<dbReference type="PANTHER" id="PTHR10972">
    <property type="entry name" value="OXYSTEROL-BINDING PROTEIN-RELATED"/>
    <property type="match status" value="1"/>
</dbReference>
<dbReference type="InterPro" id="IPR000648">
    <property type="entry name" value="Oxysterol-bd"/>
</dbReference>
<keyword evidence="9" id="KW-1185">Reference proteome</keyword>
<organism evidence="8 9">
    <name type="scientific">Artemia franciscana</name>
    <name type="common">Brine shrimp</name>
    <name type="synonym">Artemia sanfranciscana</name>
    <dbReference type="NCBI Taxonomy" id="6661"/>
    <lineage>
        <taxon>Eukaryota</taxon>
        <taxon>Metazoa</taxon>
        <taxon>Ecdysozoa</taxon>
        <taxon>Arthropoda</taxon>
        <taxon>Crustacea</taxon>
        <taxon>Branchiopoda</taxon>
        <taxon>Anostraca</taxon>
        <taxon>Artemiidae</taxon>
        <taxon>Artemia</taxon>
    </lineage>
</organism>
<comment type="caution">
    <text evidence="8">The sequence shown here is derived from an EMBL/GenBank/DDBJ whole genome shotgun (WGS) entry which is preliminary data.</text>
</comment>
<dbReference type="Pfam" id="PF00169">
    <property type="entry name" value="PH"/>
    <property type="match status" value="1"/>
</dbReference>
<gene>
    <name evidence="8" type="ORF">QYM36_018025</name>
</gene>
<dbReference type="GO" id="GO:0032934">
    <property type="term" value="F:sterol binding"/>
    <property type="evidence" value="ECO:0007669"/>
    <property type="project" value="TreeGrafter"/>
</dbReference>
<evidence type="ECO:0000256" key="5">
    <source>
        <dbReference type="ARBA" id="ARBA00023121"/>
    </source>
</evidence>
<keyword evidence="3" id="KW-0597">Phosphoprotein</keyword>
<dbReference type="EMBL" id="JAVRJZ010000088">
    <property type="protein sequence ID" value="KAK2703562.1"/>
    <property type="molecule type" value="Genomic_DNA"/>
</dbReference>
<dbReference type="PROSITE" id="PS50003">
    <property type="entry name" value="PH_DOMAIN"/>
    <property type="match status" value="1"/>
</dbReference>
<feature type="domain" description="PH" evidence="7">
    <location>
        <begin position="24"/>
        <end position="116"/>
    </location>
</feature>
<proteinExistence type="inferred from homology"/>
<evidence type="ECO:0000313" key="9">
    <source>
        <dbReference type="Proteomes" id="UP001187531"/>
    </source>
</evidence>
<dbReference type="Pfam" id="PF01237">
    <property type="entry name" value="Oxysterol_BP"/>
    <property type="match status" value="1"/>
</dbReference>
<dbReference type="GO" id="GO:0097038">
    <property type="term" value="C:perinuclear endoplasmic reticulum"/>
    <property type="evidence" value="ECO:0007669"/>
    <property type="project" value="TreeGrafter"/>
</dbReference>
<dbReference type="GO" id="GO:0005886">
    <property type="term" value="C:plasma membrane"/>
    <property type="evidence" value="ECO:0007669"/>
    <property type="project" value="TreeGrafter"/>
</dbReference>
<evidence type="ECO:0000259" key="7">
    <source>
        <dbReference type="PROSITE" id="PS50003"/>
    </source>
</evidence>
<dbReference type="AlphaFoldDB" id="A0AA88HDT7"/>
<dbReference type="GO" id="GO:0120009">
    <property type="term" value="P:intermembrane lipid transfer"/>
    <property type="evidence" value="ECO:0007669"/>
    <property type="project" value="UniProtKB-ARBA"/>
</dbReference>
<dbReference type="SUPFAM" id="SSF50729">
    <property type="entry name" value="PH domain-like"/>
    <property type="match status" value="1"/>
</dbReference>
<accession>A0AA88HDT7</accession>
<dbReference type="Gene3D" id="2.40.160.120">
    <property type="match status" value="1"/>
</dbReference>
<comment type="similarity">
    <text evidence="1">Belongs to the OSBP family.</text>
</comment>
<dbReference type="PANTHER" id="PTHR10972:SF205">
    <property type="entry name" value="OXYSTEROL-BINDING PROTEIN 1"/>
    <property type="match status" value="1"/>
</dbReference>
<dbReference type="FunFam" id="2.40.160.120:FF:000001">
    <property type="entry name" value="Oxysterol-binding protein"/>
    <property type="match status" value="1"/>
</dbReference>
<dbReference type="InterPro" id="IPR011993">
    <property type="entry name" value="PH-like_dom_sf"/>
</dbReference>
<dbReference type="Gene3D" id="2.30.29.30">
    <property type="entry name" value="Pleckstrin-homology domain (PH domain)/Phosphotyrosine-binding domain (PTB)"/>
    <property type="match status" value="1"/>
</dbReference>
<dbReference type="SMART" id="SM00233">
    <property type="entry name" value="PH"/>
    <property type="match status" value="1"/>
</dbReference>
<evidence type="ECO:0000256" key="1">
    <source>
        <dbReference type="ARBA" id="ARBA00008842"/>
    </source>
</evidence>
<protein>
    <recommendedName>
        <fullName evidence="7">PH domain-containing protein</fullName>
    </recommendedName>
</protein>
<keyword evidence="5" id="KW-0446">Lipid-binding</keyword>
<name>A0AA88HDT7_ARTSF</name>
<dbReference type="InterPro" id="IPR037239">
    <property type="entry name" value="OSBP_sf"/>
</dbReference>
<sequence length="787" mass="91187">MEIQAIVLEVGHIVFIACIMTELKSNMEGYLHKWAGYTKGYRWKYFILSEGRLSYCKRRSRLFQVSLKLEGARINFDPNNFDNTFVVANEMIKLFLKAKNQTDRQQWVDSIGLIIKQLNSDKLEESATEKMISNLVYKFAAVEETKRIIQKYYKEQQEDILEIQKTLSTASEAAIMAKVQSLYEKVKVQHVSTKVALKAAINFYDVTKKNKGLMSHDVINSEKELLSQEQQDIEELEQRQLDTERESNAYTAESPNAFEETSSESSDDFYDANEDAKFEVKTPCSKESLSRSALQAQDRCKKLVEMEANSSSSNKESEDELKVTDLLTEPTEQAQVVSIKSRRMFQSDVCPAATSLAKKPQRRSRIPDKPDLSLNLWKIIKQNWGKSLFSIKLPVNINEPLSMLQRLTEEYQYSDILDTAAGKSDSCEQLSYVAAFVVSCYGTTSFRTTKPFNPLLGETYEWDRTDDLGWRCVSEQVCHRPRTSAQFCESKNWVCYQEFSVDDTSSYTSIKFEPKGDTHLKFPATGNHYVWGRVKATAHNIFFGKLWIDHYGKLEIMNHKTGEKCFLKFEQYKYCIQSEGKQVTGRVFNIKGEAAWTLNGTWDKKLEAENVAGEPFNQKKHVLWSAKFPPKEAEKYYNFSEFACQMNEIEDGVAPTDSRNRPDQRLMEETHWDEATMKKFWLEDRQRKIRKQREVEKEHAEKEGKSWPEYEPVWFKKKLDPVTNSLMYFYKGGYWECKENKDWTICPNIFRVGSYLLLLPIHHEYEAILLLGRQLGAHANGVVASLT</sequence>
<keyword evidence="4" id="KW-0445">Lipid transport</keyword>
<dbReference type="Proteomes" id="UP001187531">
    <property type="component" value="Unassembled WGS sequence"/>
</dbReference>
<feature type="region of interest" description="Disordered" evidence="6">
    <location>
        <begin position="240"/>
        <end position="269"/>
    </location>
</feature>
<dbReference type="InterPro" id="IPR001849">
    <property type="entry name" value="PH_domain"/>
</dbReference>
<dbReference type="SUPFAM" id="SSF144000">
    <property type="entry name" value="Oxysterol-binding protein-like"/>
    <property type="match status" value="1"/>
</dbReference>
<keyword evidence="2" id="KW-0813">Transport</keyword>
<evidence type="ECO:0000256" key="3">
    <source>
        <dbReference type="ARBA" id="ARBA00022553"/>
    </source>
</evidence>
<evidence type="ECO:0000256" key="4">
    <source>
        <dbReference type="ARBA" id="ARBA00023055"/>
    </source>
</evidence>
<evidence type="ECO:0000256" key="6">
    <source>
        <dbReference type="SAM" id="MobiDB-lite"/>
    </source>
</evidence>
<reference evidence="8" key="1">
    <citation type="submission" date="2023-07" db="EMBL/GenBank/DDBJ databases">
        <title>Chromosome-level genome assembly of Artemia franciscana.</title>
        <authorList>
            <person name="Jo E."/>
        </authorList>
    </citation>
    <scope>NUCLEOTIDE SEQUENCE</scope>
    <source>
        <tissue evidence="8">Whole body</tissue>
    </source>
</reference>
<evidence type="ECO:0000313" key="8">
    <source>
        <dbReference type="EMBL" id="KAK2703562.1"/>
    </source>
</evidence>
<feature type="non-terminal residue" evidence="8">
    <location>
        <position position="787"/>
    </location>
</feature>
<evidence type="ECO:0000256" key="2">
    <source>
        <dbReference type="ARBA" id="ARBA00022448"/>
    </source>
</evidence>
<dbReference type="GO" id="GO:0005829">
    <property type="term" value="C:cytosol"/>
    <property type="evidence" value="ECO:0007669"/>
    <property type="project" value="TreeGrafter"/>
</dbReference>